<evidence type="ECO:0000256" key="2">
    <source>
        <dbReference type="SAM" id="MobiDB-lite"/>
    </source>
</evidence>
<dbReference type="Pfam" id="PF00378">
    <property type="entry name" value="ECH_1"/>
    <property type="match status" value="1"/>
</dbReference>
<dbReference type="InterPro" id="IPR014748">
    <property type="entry name" value="Enoyl-CoA_hydra_C"/>
</dbReference>
<feature type="compositionally biased region" description="Basic and acidic residues" evidence="2">
    <location>
        <begin position="234"/>
        <end position="247"/>
    </location>
</feature>
<dbReference type="InterPro" id="IPR029045">
    <property type="entry name" value="ClpP/crotonase-like_dom_sf"/>
</dbReference>
<dbReference type="PANTHER" id="PTHR42964:SF1">
    <property type="entry name" value="POLYKETIDE BIOSYNTHESIS ENOYL-COA HYDRATASE PKSH-RELATED"/>
    <property type="match status" value="1"/>
</dbReference>
<comment type="similarity">
    <text evidence="1">Belongs to the enoyl-CoA hydratase/isomerase family.</text>
</comment>
<dbReference type="EMBL" id="CP021112">
    <property type="protein sequence ID" value="ARP98884.1"/>
    <property type="molecule type" value="Genomic_DNA"/>
</dbReference>
<protein>
    <submittedName>
        <fullName evidence="3">Uncharacterized protein</fullName>
    </submittedName>
</protein>
<evidence type="ECO:0000313" key="4">
    <source>
        <dbReference type="Proteomes" id="UP000194137"/>
    </source>
</evidence>
<dbReference type="OrthoDB" id="9795613at2"/>
<dbReference type="Proteomes" id="UP000194137">
    <property type="component" value="Chromosome"/>
</dbReference>
<dbReference type="Gene3D" id="1.10.12.10">
    <property type="entry name" value="Lyase 2-enoyl-coa Hydratase, Chain A, domain 2"/>
    <property type="match status" value="1"/>
</dbReference>
<reference evidence="3 4" key="1">
    <citation type="submission" date="2017-05" db="EMBL/GenBank/DDBJ databases">
        <title>Full genome sequence of Pseudorhodoplanes sinuspersici.</title>
        <authorList>
            <person name="Dastgheib S.M.M."/>
            <person name="Shavandi M."/>
            <person name="Tirandaz H."/>
        </authorList>
    </citation>
    <scope>NUCLEOTIDE SEQUENCE [LARGE SCALE GENOMIC DNA]</scope>
    <source>
        <strain evidence="3 4">RIPI110</strain>
    </source>
</reference>
<evidence type="ECO:0000256" key="1">
    <source>
        <dbReference type="ARBA" id="ARBA00005254"/>
    </source>
</evidence>
<name>A0A1W6ZQ35_9HYPH</name>
<dbReference type="Gene3D" id="3.90.226.10">
    <property type="entry name" value="2-enoyl-CoA Hydratase, Chain A, domain 1"/>
    <property type="match status" value="1"/>
</dbReference>
<keyword evidence="4" id="KW-1185">Reference proteome</keyword>
<dbReference type="PANTHER" id="PTHR42964">
    <property type="entry name" value="ENOYL-COA HYDRATASE"/>
    <property type="match status" value="1"/>
</dbReference>
<evidence type="ECO:0000313" key="3">
    <source>
        <dbReference type="EMBL" id="ARP98884.1"/>
    </source>
</evidence>
<gene>
    <name evidence="3" type="ORF">CAK95_07175</name>
</gene>
<feature type="region of interest" description="Disordered" evidence="2">
    <location>
        <begin position="227"/>
        <end position="253"/>
    </location>
</feature>
<dbReference type="KEGG" id="psin:CAK95_07175"/>
<proteinExistence type="inferred from homology"/>
<dbReference type="GO" id="GO:0003824">
    <property type="term" value="F:catalytic activity"/>
    <property type="evidence" value="ECO:0007669"/>
    <property type="project" value="UniProtKB-ARBA"/>
</dbReference>
<dbReference type="AlphaFoldDB" id="A0A1W6ZQ35"/>
<organism evidence="3 4">
    <name type="scientific">Pseudorhodoplanes sinuspersici</name>
    <dbReference type="NCBI Taxonomy" id="1235591"/>
    <lineage>
        <taxon>Bacteria</taxon>
        <taxon>Pseudomonadati</taxon>
        <taxon>Pseudomonadota</taxon>
        <taxon>Alphaproteobacteria</taxon>
        <taxon>Hyphomicrobiales</taxon>
        <taxon>Pseudorhodoplanes</taxon>
    </lineage>
</organism>
<dbReference type="RefSeq" id="WP_086087296.1">
    <property type="nucleotide sequence ID" value="NZ_CP021112.1"/>
</dbReference>
<sequence>MAGTTLTTQTDDRGVATLILNRPEKANAIDRTLLVLLRDTLQDVAASSSVRIVVLRGAGKHFCAGADLGDLRSGDTKATVPELCEALDRLPKPTICVVHGACVGAGLALAACCDTVIATRDAHFSIPEVRLGIAPAPLMPVMVRACGERFLRRHLLSGGRFDSLEAHRAGLVHEICDSSDLEGMVAQSIDDYLRAAPGAVRAAKVLLQPSSRMDRAHSSRELEEIFEKMSTSPEAKEGLASFRERRSPAWYPG</sequence>
<dbReference type="InterPro" id="IPR051683">
    <property type="entry name" value="Enoyl-CoA_Hydratase/Isomerase"/>
</dbReference>
<dbReference type="CDD" id="cd06558">
    <property type="entry name" value="crotonase-like"/>
    <property type="match status" value="1"/>
</dbReference>
<dbReference type="SUPFAM" id="SSF52096">
    <property type="entry name" value="ClpP/crotonase"/>
    <property type="match status" value="1"/>
</dbReference>
<dbReference type="GO" id="GO:0008300">
    <property type="term" value="P:isoprenoid catabolic process"/>
    <property type="evidence" value="ECO:0007669"/>
    <property type="project" value="TreeGrafter"/>
</dbReference>
<dbReference type="InterPro" id="IPR001753">
    <property type="entry name" value="Enoyl-CoA_hydra/iso"/>
</dbReference>
<accession>A0A1W6ZQ35</accession>
<dbReference type="STRING" id="1235591.CAK95_07175"/>